<feature type="non-terminal residue" evidence="1">
    <location>
        <position position="1"/>
    </location>
</feature>
<evidence type="ECO:0000313" key="2">
    <source>
        <dbReference type="Proteomes" id="UP000475862"/>
    </source>
</evidence>
<dbReference type="Proteomes" id="UP000475862">
    <property type="component" value="Unassembled WGS sequence"/>
</dbReference>
<comment type="caution">
    <text evidence="1">The sequence shown here is derived from an EMBL/GenBank/DDBJ whole genome shotgun (WGS) entry which is preliminary data.</text>
</comment>
<evidence type="ECO:0000313" key="1">
    <source>
        <dbReference type="EMBL" id="KAE9544612.1"/>
    </source>
</evidence>
<proteinExistence type="predicted"/>
<gene>
    <name evidence="1" type="ORF">AGLY_000154</name>
</gene>
<dbReference type="AlphaFoldDB" id="A0A6G0U8K2"/>
<keyword evidence="2" id="KW-1185">Reference proteome</keyword>
<accession>A0A6G0U8K2</accession>
<name>A0A6G0U8K2_APHGL</name>
<sequence>VGTRDTNIEFELTRLSNDGTSITRTSISRIFDNSKECVDSCLKIYIYRILSVSRIFDDSIVFSPPADSNYRGSTVLASFQNGYLNNFSSIYDLYFLSINKYLKSFEYKLLSLRDFVKILNLDAHNIFSYSFKGKLSVAIFNLRYKYKKCYEFSTTKLIASFRVFDIFLFLSTQHFLSAFKKKRCLEKSKISVVYKQLKKNHNILKI</sequence>
<organism evidence="1 2">
    <name type="scientific">Aphis glycines</name>
    <name type="common">Soybean aphid</name>
    <dbReference type="NCBI Taxonomy" id="307491"/>
    <lineage>
        <taxon>Eukaryota</taxon>
        <taxon>Metazoa</taxon>
        <taxon>Ecdysozoa</taxon>
        <taxon>Arthropoda</taxon>
        <taxon>Hexapoda</taxon>
        <taxon>Insecta</taxon>
        <taxon>Pterygota</taxon>
        <taxon>Neoptera</taxon>
        <taxon>Paraneoptera</taxon>
        <taxon>Hemiptera</taxon>
        <taxon>Sternorrhyncha</taxon>
        <taxon>Aphidomorpha</taxon>
        <taxon>Aphidoidea</taxon>
        <taxon>Aphididae</taxon>
        <taxon>Aphidini</taxon>
        <taxon>Aphis</taxon>
        <taxon>Aphis</taxon>
    </lineage>
</organism>
<reference evidence="1 2" key="1">
    <citation type="submission" date="2019-08" db="EMBL/GenBank/DDBJ databases">
        <title>The genome of the soybean aphid Biotype 1, its phylome, world population structure and adaptation to the North American continent.</title>
        <authorList>
            <person name="Giordano R."/>
            <person name="Donthu R.K."/>
            <person name="Hernandez A.G."/>
            <person name="Wright C.L."/>
            <person name="Zimin A.V."/>
        </authorList>
    </citation>
    <scope>NUCLEOTIDE SEQUENCE [LARGE SCALE GENOMIC DNA]</scope>
    <source>
        <tissue evidence="1">Whole aphids</tissue>
    </source>
</reference>
<dbReference type="EMBL" id="VYZN01000001">
    <property type="protein sequence ID" value="KAE9544612.1"/>
    <property type="molecule type" value="Genomic_DNA"/>
</dbReference>
<protein>
    <submittedName>
        <fullName evidence="1">Uncharacterized protein</fullName>
    </submittedName>
</protein>